<evidence type="ECO:0000256" key="6">
    <source>
        <dbReference type="ARBA" id="ARBA00022833"/>
    </source>
</evidence>
<dbReference type="InterPro" id="IPR024079">
    <property type="entry name" value="MetalloPept_cat_dom_sf"/>
</dbReference>
<feature type="domain" description="ShKT" evidence="14">
    <location>
        <begin position="482"/>
        <end position="517"/>
    </location>
</feature>
<dbReference type="Gene3D" id="3.40.390.10">
    <property type="entry name" value="Collagenase (Catalytic Domain)"/>
    <property type="match status" value="1"/>
</dbReference>
<feature type="binding site" evidence="12">
    <location>
        <position position="202"/>
    </location>
    <ligand>
        <name>Zn(2+)</name>
        <dbReference type="ChEBI" id="CHEBI:29105"/>
        <note>catalytic</note>
    </ligand>
</feature>
<evidence type="ECO:0000256" key="3">
    <source>
        <dbReference type="ARBA" id="ARBA00022723"/>
    </source>
</evidence>
<evidence type="ECO:0000256" key="2">
    <source>
        <dbReference type="ARBA" id="ARBA00022670"/>
    </source>
</evidence>
<evidence type="ECO:0000256" key="12">
    <source>
        <dbReference type="PROSITE-ProRule" id="PRU01211"/>
    </source>
</evidence>
<dbReference type="InterPro" id="IPR001506">
    <property type="entry name" value="Peptidase_M12A"/>
</dbReference>
<keyword evidence="3 12" id="KW-0479">Metal-binding</keyword>
<feature type="active site" evidence="12">
    <location>
        <position position="193"/>
    </location>
</feature>
<feature type="domain" description="ShKT" evidence="14">
    <location>
        <begin position="384"/>
        <end position="418"/>
    </location>
</feature>
<protein>
    <recommendedName>
        <fullName evidence="13">Metalloendopeptidase</fullName>
        <ecNumber evidence="13">3.4.24.-</ecNumber>
    </recommendedName>
</protein>
<dbReference type="Proteomes" id="UP000887581">
    <property type="component" value="Unplaced"/>
</dbReference>
<keyword evidence="6 12" id="KW-0862">Zinc</keyword>
<evidence type="ECO:0000256" key="5">
    <source>
        <dbReference type="ARBA" id="ARBA00022801"/>
    </source>
</evidence>
<keyword evidence="9 11" id="KW-1015">Disulfide bond</keyword>
<keyword evidence="4" id="KW-0732">Signal</keyword>
<dbReference type="SMART" id="SM00235">
    <property type="entry name" value="ZnMc"/>
    <property type="match status" value="1"/>
</dbReference>
<comment type="caution">
    <text evidence="11">Lacks conserved residue(s) required for the propagation of feature annotation.</text>
</comment>
<dbReference type="Gene3D" id="1.10.10.1940">
    <property type="match status" value="2"/>
</dbReference>
<dbReference type="FunFam" id="3.40.390.10:FF:000015">
    <property type="entry name" value="Meprin A subunit"/>
    <property type="match status" value="1"/>
</dbReference>
<evidence type="ECO:0000256" key="11">
    <source>
        <dbReference type="PROSITE-ProRule" id="PRU01005"/>
    </source>
</evidence>
<dbReference type="Pfam" id="PF01400">
    <property type="entry name" value="Astacin"/>
    <property type="match status" value="1"/>
</dbReference>
<proteinExistence type="predicted"/>
<dbReference type="SMART" id="SM00254">
    <property type="entry name" value="ShKT"/>
    <property type="match status" value="3"/>
</dbReference>
<evidence type="ECO:0000256" key="10">
    <source>
        <dbReference type="ARBA" id="ARBA00023180"/>
    </source>
</evidence>
<keyword evidence="7 12" id="KW-0482">Metalloprotease</keyword>
<name>A0A915PUJ9_9BILA</name>
<evidence type="ECO:0000256" key="13">
    <source>
        <dbReference type="RuleBase" id="RU361183"/>
    </source>
</evidence>
<evidence type="ECO:0000259" key="15">
    <source>
        <dbReference type="PROSITE" id="PS51864"/>
    </source>
</evidence>
<dbReference type="PROSITE" id="PS51670">
    <property type="entry name" value="SHKT"/>
    <property type="match status" value="3"/>
</dbReference>
<feature type="disulfide bond" evidence="11">
    <location>
        <begin position="329"/>
        <end position="363"/>
    </location>
</feature>
<sequence>MLGEQWPAECEMETEYLVVNVSCTVRVVRYFDRRKADFETFLMPSDFAMALKLDDNWQISNDSALYNSGKFEGDLDMDIAELENISPNTNSKNPQNNVLYNAVRNRHQIWSSSQIPYAISSQYTPYSRSVIAAAMEEYATRTCVRWVPRSVKDSDYIYIVPDRGCYSMVGKTGGKQTVSLGTGCIQKGIILHELMHAVGFFHEQSRTDRDNHITVLWENIQPGMQGQFEKYDHAMIDSLSADYDYDSIMHYGPRAFSRNGQPTLMPKVPAAIGQRLHFSTLDIFKINKLYNCSSNVTQMQTVAPSLQTKVDKSLKPTKTPMHLIITDSCKNIRSDCDELVAYGEYCVTNLWMKHYCPESCETCSNFTGLNILMCWKLLRRIKPCMDQRLDCLTLVQNGHCTISNAFMQAFCSKSCGFCKSAEVIDNATVVTTKLSTIGAIITTTAETMRKPSKSKQSFEIAWRKLIGSKINPAEIFPTQKTCTDQKHFCTHWKSAGFCKGLFSSFMTENCQRSCELCIVEDKDIYLE</sequence>
<dbReference type="Pfam" id="PF01549">
    <property type="entry name" value="ShK"/>
    <property type="match status" value="3"/>
</dbReference>
<dbReference type="WBParaSite" id="sdigi.contig33.g2374.t1">
    <property type="protein sequence ID" value="sdigi.contig33.g2374.t1"/>
    <property type="gene ID" value="sdigi.contig33.g2374"/>
</dbReference>
<dbReference type="PRINTS" id="PR00480">
    <property type="entry name" value="ASTACIN"/>
</dbReference>
<dbReference type="AlphaFoldDB" id="A0A915PUJ9"/>
<comment type="function">
    <text evidence="1">Metalloprotease.</text>
</comment>
<feature type="domain" description="Peptidase M12A" evidence="15">
    <location>
        <begin position="101"/>
        <end position="293"/>
    </location>
</feature>
<reference evidence="17" key="1">
    <citation type="submission" date="2022-11" db="UniProtKB">
        <authorList>
            <consortium name="WormBaseParasite"/>
        </authorList>
    </citation>
    <scope>IDENTIFICATION</scope>
</reference>
<feature type="disulfide bond" evidence="11">
    <location>
        <begin position="384"/>
        <end position="418"/>
    </location>
</feature>
<keyword evidence="2 12" id="KW-0645">Protease</keyword>
<feature type="binding site" evidence="12">
    <location>
        <position position="192"/>
    </location>
    <ligand>
        <name>Zn(2+)</name>
        <dbReference type="ChEBI" id="CHEBI:29105"/>
        <note>catalytic</note>
    </ligand>
</feature>
<keyword evidence="5 12" id="KW-0378">Hydrolase</keyword>
<organism evidence="16 17">
    <name type="scientific">Setaria digitata</name>
    <dbReference type="NCBI Taxonomy" id="48799"/>
    <lineage>
        <taxon>Eukaryota</taxon>
        <taxon>Metazoa</taxon>
        <taxon>Ecdysozoa</taxon>
        <taxon>Nematoda</taxon>
        <taxon>Chromadorea</taxon>
        <taxon>Rhabditida</taxon>
        <taxon>Spirurina</taxon>
        <taxon>Spiruromorpha</taxon>
        <taxon>Filarioidea</taxon>
        <taxon>Setariidae</taxon>
        <taxon>Setaria</taxon>
    </lineage>
</organism>
<dbReference type="PANTHER" id="PTHR10127:SF897">
    <property type="entry name" value="ZINC METALLOPROTEINASE NAS-15"/>
    <property type="match status" value="1"/>
</dbReference>
<evidence type="ECO:0000256" key="1">
    <source>
        <dbReference type="ARBA" id="ARBA00002657"/>
    </source>
</evidence>
<feature type="domain" description="ShKT" evidence="14">
    <location>
        <begin position="329"/>
        <end position="363"/>
    </location>
</feature>
<keyword evidence="16" id="KW-1185">Reference proteome</keyword>
<evidence type="ECO:0000313" key="16">
    <source>
        <dbReference type="Proteomes" id="UP000887581"/>
    </source>
</evidence>
<evidence type="ECO:0000256" key="9">
    <source>
        <dbReference type="ARBA" id="ARBA00023157"/>
    </source>
</evidence>
<dbReference type="EC" id="3.4.24.-" evidence="13"/>
<dbReference type="InterPro" id="IPR006026">
    <property type="entry name" value="Peptidase_Metallo"/>
</dbReference>
<dbReference type="GO" id="GO:0004222">
    <property type="term" value="F:metalloendopeptidase activity"/>
    <property type="evidence" value="ECO:0007669"/>
    <property type="project" value="UniProtKB-UniRule"/>
</dbReference>
<feature type="binding site" evidence="12">
    <location>
        <position position="196"/>
    </location>
    <ligand>
        <name>Zn(2+)</name>
        <dbReference type="ChEBI" id="CHEBI:29105"/>
        <note>catalytic</note>
    </ligand>
</feature>
<dbReference type="GO" id="GO:0006508">
    <property type="term" value="P:proteolysis"/>
    <property type="evidence" value="ECO:0007669"/>
    <property type="project" value="UniProtKB-KW"/>
</dbReference>
<keyword evidence="10" id="KW-0325">Glycoprotein</keyword>
<dbReference type="GO" id="GO:0008270">
    <property type="term" value="F:zinc ion binding"/>
    <property type="evidence" value="ECO:0007669"/>
    <property type="project" value="UniProtKB-UniRule"/>
</dbReference>
<evidence type="ECO:0000256" key="4">
    <source>
        <dbReference type="ARBA" id="ARBA00022729"/>
    </source>
</evidence>
<dbReference type="SUPFAM" id="SSF55486">
    <property type="entry name" value="Metalloproteases ('zincins'), catalytic domain"/>
    <property type="match status" value="1"/>
</dbReference>
<dbReference type="CDD" id="cd04280">
    <property type="entry name" value="ZnMc_astacin_like"/>
    <property type="match status" value="1"/>
</dbReference>
<accession>A0A915PUJ9</accession>
<evidence type="ECO:0000259" key="14">
    <source>
        <dbReference type="PROSITE" id="PS51670"/>
    </source>
</evidence>
<dbReference type="InterPro" id="IPR034035">
    <property type="entry name" value="Astacin-like_dom"/>
</dbReference>
<dbReference type="PROSITE" id="PS51864">
    <property type="entry name" value="ASTACIN"/>
    <property type="match status" value="1"/>
</dbReference>
<dbReference type="InterPro" id="IPR003582">
    <property type="entry name" value="ShKT_dom"/>
</dbReference>
<evidence type="ECO:0000256" key="8">
    <source>
        <dbReference type="ARBA" id="ARBA00023145"/>
    </source>
</evidence>
<comment type="cofactor">
    <cofactor evidence="12 13">
        <name>Zn(2+)</name>
        <dbReference type="ChEBI" id="CHEBI:29105"/>
    </cofactor>
    <text evidence="12 13">Binds 1 zinc ion per subunit.</text>
</comment>
<evidence type="ECO:0000256" key="7">
    <source>
        <dbReference type="ARBA" id="ARBA00023049"/>
    </source>
</evidence>
<evidence type="ECO:0000313" key="17">
    <source>
        <dbReference type="WBParaSite" id="sdigi.contig33.g2374.t1"/>
    </source>
</evidence>
<keyword evidence="8" id="KW-0865">Zymogen</keyword>
<dbReference type="PANTHER" id="PTHR10127">
    <property type="entry name" value="DISCOIDIN, CUB, EGF, LAMININ , AND ZINC METALLOPROTEASE DOMAIN CONTAINING"/>
    <property type="match status" value="1"/>
</dbReference>